<accession>A0A7J6VLJ1</accession>
<dbReference type="Pfam" id="PF10604">
    <property type="entry name" value="Polyketide_cyc2"/>
    <property type="match status" value="1"/>
</dbReference>
<dbReference type="GO" id="GO:0004864">
    <property type="term" value="F:protein phosphatase inhibitor activity"/>
    <property type="evidence" value="ECO:0007669"/>
    <property type="project" value="UniProtKB-KW"/>
</dbReference>
<evidence type="ECO:0000256" key="3">
    <source>
        <dbReference type="ARBA" id="ARBA00008594"/>
    </source>
</evidence>
<dbReference type="Proteomes" id="UP000554482">
    <property type="component" value="Unassembled WGS sequence"/>
</dbReference>
<dbReference type="InterPro" id="IPR019587">
    <property type="entry name" value="Polyketide_cyclase/dehydratase"/>
</dbReference>
<organism evidence="9 10">
    <name type="scientific">Thalictrum thalictroides</name>
    <name type="common">Rue-anemone</name>
    <name type="synonym">Anemone thalictroides</name>
    <dbReference type="NCBI Taxonomy" id="46969"/>
    <lineage>
        <taxon>Eukaryota</taxon>
        <taxon>Viridiplantae</taxon>
        <taxon>Streptophyta</taxon>
        <taxon>Embryophyta</taxon>
        <taxon>Tracheophyta</taxon>
        <taxon>Spermatophyta</taxon>
        <taxon>Magnoliopsida</taxon>
        <taxon>Ranunculales</taxon>
        <taxon>Ranunculaceae</taxon>
        <taxon>Thalictroideae</taxon>
        <taxon>Thalictrum</taxon>
    </lineage>
</organism>
<dbReference type="OrthoDB" id="4436220at2759"/>
<keyword evidence="8" id="KW-0650">Protein phosphatase inhibitor</keyword>
<comment type="caution">
    <text evidence="9">The sequence shown here is derived from an EMBL/GenBank/DDBJ whole genome shotgun (WGS) entry which is preliminary data.</text>
</comment>
<dbReference type="PANTHER" id="PTHR31213:SF82">
    <property type="entry name" value="ABSCISIC ACID RECEPTOR PYL11-RELATED"/>
    <property type="match status" value="1"/>
</dbReference>
<keyword evidence="5" id="KW-0938">Abscisic acid signaling pathway</keyword>
<evidence type="ECO:0000313" key="10">
    <source>
        <dbReference type="Proteomes" id="UP000554482"/>
    </source>
</evidence>
<proteinExistence type="inferred from homology"/>
<dbReference type="SUPFAM" id="SSF55961">
    <property type="entry name" value="Bet v1-like"/>
    <property type="match status" value="1"/>
</dbReference>
<evidence type="ECO:0000256" key="7">
    <source>
        <dbReference type="ARBA" id="ARBA00023242"/>
    </source>
</evidence>
<keyword evidence="7" id="KW-0539">Nucleus</keyword>
<dbReference type="GO" id="GO:0010427">
    <property type="term" value="F:abscisic acid binding"/>
    <property type="evidence" value="ECO:0007669"/>
    <property type="project" value="TreeGrafter"/>
</dbReference>
<dbReference type="GO" id="GO:0005634">
    <property type="term" value="C:nucleus"/>
    <property type="evidence" value="ECO:0007669"/>
    <property type="project" value="UniProtKB-SubCell"/>
</dbReference>
<dbReference type="Gene3D" id="3.30.530.20">
    <property type="match status" value="1"/>
</dbReference>
<evidence type="ECO:0000256" key="1">
    <source>
        <dbReference type="ARBA" id="ARBA00004123"/>
    </source>
</evidence>
<keyword evidence="6 9" id="KW-0675">Receptor</keyword>
<keyword evidence="4" id="KW-0963">Cytoplasm</keyword>
<evidence type="ECO:0000256" key="5">
    <source>
        <dbReference type="ARBA" id="ARBA00022682"/>
    </source>
</evidence>
<dbReference type="AlphaFoldDB" id="A0A7J6VLJ1"/>
<dbReference type="GO" id="GO:0009738">
    <property type="term" value="P:abscisic acid-activated signaling pathway"/>
    <property type="evidence" value="ECO:0007669"/>
    <property type="project" value="UniProtKB-KW"/>
</dbReference>
<sequence length="167" mass="18435">MSSIVPSSSSPSKCNAVLVQHINAPISIVWSIVQQFDKPQVYKRFVQSCSMISGDGGIGTVREIHIISGLPAAISIEQLLDILDDNFHVVSFSIIGGDHHLSNYRSIMSLQEKNGEPEKTIVREFFTVDVPIGSTKEDCLSFICNLIKWNHESLAQVFERMVSTSLG</sequence>
<dbReference type="PANTHER" id="PTHR31213">
    <property type="entry name" value="OS08G0374000 PROTEIN-RELATED"/>
    <property type="match status" value="1"/>
</dbReference>
<dbReference type="InterPro" id="IPR050279">
    <property type="entry name" value="Plant_def-hormone_signal"/>
</dbReference>
<evidence type="ECO:0000256" key="8">
    <source>
        <dbReference type="ARBA" id="ARBA00023272"/>
    </source>
</evidence>
<protein>
    <submittedName>
        <fullName evidence="9">Abscisic acid receptor pyr1</fullName>
    </submittedName>
</protein>
<evidence type="ECO:0000313" key="9">
    <source>
        <dbReference type="EMBL" id="KAF5185999.1"/>
    </source>
</evidence>
<dbReference type="GO" id="GO:0038023">
    <property type="term" value="F:signaling receptor activity"/>
    <property type="evidence" value="ECO:0007669"/>
    <property type="project" value="TreeGrafter"/>
</dbReference>
<name>A0A7J6VLJ1_THATH</name>
<comment type="similarity">
    <text evidence="3">Belongs to the PYR/PYL/RCAR abscisic acid intracellular receptor family.</text>
</comment>
<evidence type="ECO:0000256" key="2">
    <source>
        <dbReference type="ARBA" id="ARBA00004496"/>
    </source>
</evidence>
<dbReference type="EMBL" id="JABWDY010029969">
    <property type="protein sequence ID" value="KAF5185999.1"/>
    <property type="molecule type" value="Genomic_DNA"/>
</dbReference>
<dbReference type="InterPro" id="IPR023393">
    <property type="entry name" value="START-like_dom_sf"/>
</dbReference>
<comment type="subcellular location">
    <subcellularLocation>
        <location evidence="2">Cytoplasm</location>
    </subcellularLocation>
    <subcellularLocation>
        <location evidence="1">Nucleus</location>
    </subcellularLocation>
</comment>
<reference evidence="9 10" key="1">
    <citation type="submission" date="2020-06" db="EMBL/GenBank/DDBJ databases">
        <title>Transcriptomic and genomic resources for Thalictrum thalictroides and T. hernandezii: Facilitating candidate gene discovery in an emerging model plant lineage.</title>
        <authorList>
            <person name="Arias T."/>
            <person name="Riano-Pachon D.M."/>
            <person name="Di Stilio V.S."/>
        </authorList>
    </citation>
    <scope>NUCLEOTIDE SEQUENCE [LARGE SCALE GENOMIC DNA]</scope>
    <source>
        <strain evidence="10">cv. WT478/WT964</strain>
        <tissue evidence="9">Leaves</tissue>
    </source>
</reference>
<keyword evidence="10" id="KW-1185">Reference proteome</keyword>
<dbReference type="GO" id="GO:0005737">
    <property type="term" value="C:cytoplasm"/>
    <property type="evidence" value="ECO:0007669"/>
    <property type="project" value="UniProtKB-SubCell"/>
</dbReference>
<dbReference type="CDD" id="cd07821">
    <property type="entry name" value="PYR_PYL_RCAR_like"/>
    <property type="match status" value="1"/>
</dbReference>
<evidence type="ECO:0000256" key="4">
    <source>
        <dbReference type="ARBA" id="ARBA00022490"/>
    </source>
</evidence>
<evidence type="ECO:0000256" key="6">
    <source>
        <dbReference type="ARBA" id="ARBA00023170"/>
    </source>
</evidence>
<gene>
    <name evidence="9" type="ORF">FRX31_024413</name>
</gene>